<keyword evidence="6 7" id="KW-0472">Membrane</keyword>
<dbReference type="CDD" id="cd18548">
    <property type="entry name" value="ABC_6TM_Tm287_like"/>
    <property type="match status" value="1"/>
</dbReference>
<keyword evidence="5 7" id="KW-1133">Transmembrane helix</keyword>
<keyword evidence="11" id="KW-1185">Reference proteome</keyword>
<keyword evidence="4 10" id="KW-0067">ATP-binding</keyword>
<dbReference type="PROSITE" id="PS50893">
    <property type="entry name" value="ABC_TRANSPORTER_2"/>
    <property type="match status" value="1"/>
</dbReference>
<feature type="domain" description="ABC transmembrane type-1" evidence="9">
    <location>
        <begin position="16"/>
        <end position="298"/>
    </location>
</feature>
<evidence type="ECO:0000256" key="7">
    <source>
        <dbReference type="SAM" id="Phobius"/>
    </source>
</evidence>
<evidence type="ECO:0000259" key="9">
    <source>
        <dbReference type="PROSITE" id="PS50929"/>
    </source>
</evidence>
<evidence type="ECO:0000256" key="4">
    <source>
        <dbReference type="ARBA" id="ARBA00022840"/>
    </source>
</evidence>
<dbReference type="InterPro" id="IPR027417">
    <property type="entry name" value="P-loop_NTPase"/>
</dbReference>
<feature type="transmembrane region" description="Helical" evidence="7">
    <location>
        <begin position="278"/>
        <end position="296"/>
    </location>
</feature>
<feature type="transmembrane region" description="Helical" evidence="7">
    <location>
        <begin position="133"/>
        <end position="151"/>
    </location>
</feature>
<dbReference type="EMBL" id="JBHTLU010000045">
    <property type="protein sequence ID" value="MFD1224398.1"/>
    <property type="molecule type" value="Genomic_DNA"/>
</dbReference>
<dbReference type="InterPro" id="IPR003593">
    <property type="entry name" value="AAA+_ATPase"/>
</dbReference>
<dbReference type="InterPro" id="IPR003439">
    <property type="entry name" value="ABC_transporter-like_ATP-bd"/>
</dbReference>
<dbReference type="InterPro" id="IPR017871">
    <property type="entry name" value="ABC_transporter-like_CS"/>
</dbReference>
<dbReference type="RefSeq" id="WP_345586548.1">
    <property type="nucleotide sequence ID" value="NZ_BAABJG010000004.1"/>
</dbReference>
<dbReference type="PANTHER" id="PTHR43394">
    <property type="entry name" value="ATP-DEPENDENT PERMEASE MDL1, MITOCHONDRIAL"/>
    <property type="match status" value="1"/>
</dbReference>
<dbReference type="Proteomes" id="UP001597180">
    <property type="component" value="Unassembled WGS sequence"/>
</dbReference>
<comment type="subcellular location">
    <subcellularLocation>
        <location evidence="1">Cell membrane</location>
        <topology evidence="1">Multi-pass membrane protein</topology>
    </subcellularLocation>
</comment>
<evidence type="ECO:0000256" key="2">
    <source>
        <dbReference type="ARBA" id="ARBA00022692"/>
    </source>
</evidence>
<feature type="transmembrane region" description="Helical" evidence="7">
    <location>
        <begin position="157"/>
        <end position="178"/>
    </location>
</feature>
<evidence type="ECO:0000256" key="6">
    <source>
        <dbReference type="ARBA" id="ARBA00023136"/>
    </source>
</evidence>
<feature type="transmembrane region" description="Helical" evidence="7">
    <location>
        <begin position="235"/>
        <end position="258"/>
    </location>
</feature>
<reference evidence="11" key="1">
    <citation type="journal article" date="2019" name="Int. J. Syst. Evol. Microbiol.">
        <title>The Global Catalogue of Microorganisms (GCM) 10K type strain sequencing project: providing services to taxonomists for standard genome sequencing and annotation.</title>
        <authorList>
            <consortium name="The Broad Institute Genomics Platform"/>
            <consortium name="The Broad Institute Genome Sequencing Center for Infectious Disease"/>
            <person name="Wu L."/>
            <person name="Ma J."/>
        </authorList>
    </citation>
    <scope>NUCLEOTIDE SEQUENCE [LARGE SCALE GENOMIC DNA]</scope>
    <source>
        <strain evidence="11">CCUG 53270</strain>
    </source>
</reference>
<evidence type="ECO:0000313" key="10">
    <source>
        <dbReference type="EMBL" id="MFD1224398.1"/>
    </source>
</evidence>
<dbReference type="SUPFAM" id="SSF90123">
    <property type="entry name" value="ABC transporter transmembrane region"/>
    <property type="match status" value="1"/>
</dbReference>
<dbReference type="PANTHER" id="PTHR43394:SF1">
    <property type="entry name" value="ATP-BINDING CASSETTE SUB-FAMILY B MEMBER 10, MITOCHONDRIAL"/>
    <property type="match status" value="1"/>
</dbReference>
<sequence length="588" mass="64931">MWKLFRYLKPYWKSALLAPLLMLVEVYMDLLQPKLMASIVNEGVLQRDLLHIQKVGAMMIGFSLIGLIGGLGCTVFSSLASQNFGADVRKDLFQKVQSFSFRNLDQFKAGSLVTRLTNDVVQMQNLVQMTLRILVRAPFLAIGSLIMAVTISYRLAIILAVVIPILFLVLYLLIRFAFPLFSIVQSKLDSVNNVLQENLAGIRVVKAFVRSDYENKRFRKANNDYTEIAMKATRIVALNMPVMTLILNASIVAVLWYGGNLTWEGSLPVGDLIAFVNYVTQVLFSLLMVGMMLMFVSRAKASADRINEVMEVQSEITDDGHTVDRAVRAGEVTFEHVSFAYSTDASVPKDSLSEQKELVLKDIHFTASPGQTVAILGATGSGKSTLVSLIPRLYDTTKGTVLIDGIDVRQMSLDQLRHQVGMVLQQAILFTGTIRDNIRFGKPDASQEEVEAAAKAAQAHDFIMSMPEGYDTELGQRGVNLSGGQKQRISIARALLVRPSILILDDSTSAVDLGTESRIQAAIKELMRESTCFLIAQRISSVLDADKILVLEEGRIVAEGTHQELIRTSPEYQDIYNSQIGKGAVAHG</sequence>
<dbReference type="InterPro" id="IPR039421">
    <property type="entry name" value="Type_1_exporter"/>
</dbReference>
<keyword evidence="3" id="KW-0547">Nucleotide-binding</keyword>
<dbReference type="Pfam" id="PF00664">
    <property type="entry name" value="ABC_membrane"/>
    <property type="match status" value="1"/>
</dbReference>
<dbReference type="InterPro" id="IPR011527">
    <property type="entry name" value="ABC1_TM_dom"/>
</dbReference>
<dbReference type="InterPro" id="IPR036640">
    <property type="entry name" value="ABC1_TM_sf"/>
</dbReference>
<evidence type="ECO:0000256" key="3">
    <source>
        <dbReference type="ARBA" id="ARBA00022741"/>
    </source>
</evidence>
<evidence type="ECO:0000256" key="5">
    <source>
        <dbReference type="ARBA" id="ARBA00022989"/>
    </source>
</evidence>
<dbReference type="PROSITE" id="PS50929">
    <property type="entry name" value="ABC_TM1F"/>
    <property type="match status" value="1"/>
</dbReference>
<dbReference type="Gene3D" id="3.40.50.300">
    <property type="entry name" value="P-loop containing nucleotide triphosphate hydrolases"/>
    <property type="match status" value="1"/>
</dbReference>
<dbReference type="SUPFAM" id="SSF52540">
    <property type="entry name" value="P-loop containing nucleoside triphosphate hydrolases"/>
    <property type="match status" value="1"/>
</dbReference>
<comment type="caution">
    <text evidence="10">The sequence shown here is derived from an EMBL/GenBank/DDBJ whole genome shotgun (WGS) entry which is preliminary data.</text>
</comment>
<gene>
    <name evidence="10" type="ORF">ACFQ4B_30255</name>
</gene>
<feature type="transmembrane region" description="Helical" evidence="7">
    <location>
        <begin position="52"/>
        <end position="80"/>
    </location>
</feature>
<name>A0ABW3UUJ0_9BACL</name>
<dbReference type="Gene3D" id="1.20.1560.10">
    <property type="entry name" value="ABC transporter type 1, transmembrane domain"/>
    <property type="match status" value="1"/>
</dbReference>
<dbReference type="GO" id="GO:0005524">
    <property type="term" value="F:ATP binding"/>
    <property type="evidence" value="ECO:0007669"/>
    <property type="project" value="UniProtKB-KW"/>
</dbReference>
<protein>
    <submittedName>
        <fullName evidence="10">ABC transporter ATP-binding protein</fullName>
    </submittedName>
</protein>
<keyword evidence="2 7" id="KW-0812">Transmembrane</keyword>
<evidence type="ECO:0000259" key="8">
    <source>
        <dbReference type="PROSITE" id="PS50893"/>
    </source>
</evidence>
<evidence type="ECO:0000313" key="11">
    <source>
        <dbReference type="Proteomes" id="UP001597180"/>
    </source>
</evidence>
<accession>A0ABW3UUJ0</accession>
<dbReference type="Pfam" id="PF00005">
    <property type="entry name" value="ABC_tran"/>
    <property type="match status" value="1"/>
</dbReference>
<proteinExistence type="predicted"/>
<feature type="domain" description="ABC transporter" evidence="8">
    <location>
        <begin position="332"/>
        <end position="578"/>
    </location>
</feature>
<organism evidence="10 11">
    <name type="scientific">Paenibacillus vulneris</name>
    <dbReference type="NCBI Taxonomy" id="1133364"/>
    <lineage>
        <taxon>Bacteria</taxon>
        <taxon>Bacillati</taxon>
        <taxon>Bacillota</taxon>
        <taxon>Bacilli</taxon>
        <taxon>Bacillales</taxon>
        <taxon>Paenibacillaceae</taxon>
        <taxon>Paenibacillus</taxon>
    </lineage>
</organism>
<dbReference type="SMART" id="SM00382">
    <property type="entry name" value="AAA"/>
    <property type="match status" value="1"/>
</dbReference>
<evidence type="ECO:0000256" key="1">
    <source>
        <dbReference type="ARBA" id="ARBA00004651"/>
    </source>
</evidence>
<dbReference type="PROSITE" id="PS00211">
    <property type="entry name" value="ABC_TRANSPORTER_1"/>
    <property type="match status" value="1"/>
</dbReference>